<keyword evidence="1" id="KW-1133">Transmembrane helix</keyword>
<feature type="transmembrane region" description="Helical" evidence="1">
    <location>
        <begin position="99"/>
        <end position="120"/>
    </location>
</feature>
<proteinExistence type="predicted"/>
<gene>
    <name evidence="3" type="ORF">C6V83_10600</name>
</gene>
<dbReference type="Proteomes" id="UP000239814">
    <property type="component" value="Chromosome"/>
</dbReference>
<dbReference type="Pfam" id="PF03372">
    <property type="entry name" value="Exo_endo_phos"/>
    <property type="match status" value="1"/>
</dbReference>
<evidence type="ECO:0000313" key="4">
    <source>
        <dbReference type="Proteomes" id="UP000239814"/>
    </source>
</evidence>
<dbReference type="SUPFAM" id="SSF56219">
    <property type="entry name" value="DNase I-like"/>
    <property type="match status" value="1"/>
</dbReference>
<dbReference type="Gene3D" id="3.60.10.10">
    <property type="entry name" value="Endonuclease/exonuclease/phosphatase"/>
    <property type="match status" value="1"/>
</dbReference>
<organism evidence="3 4">
    <name type="scientific">Gordonia iterans</name>
    <dbReference type="NCBI Taxonomy" id="1004901"/>
    <lineage>
        <taxon>Bacteria</taxon>
        <taxon>Bacillati</taxon>
        <taxon>Actinomycetota</taxon>
        <taxon>Actinomycetes</taxon>
        <taxon>Mycobacteriales</taxon>
        <taxon>Gordoniaceae</taxon>
        <taxon>Gordonia</taxon>
    </lineage>
</organism>
<dbReference type="AlphaFoldDB" id="A0A2S0KKF3"/>
<protein>
    <submittedName>
        <fullName evidence="3">Endonuclease</fullName>
    </submittedName>
</protein>
<dbReference type="EMBL" id="CP027433">
    <property type="protein sequence ID" value="AVM02168.1"/>
    <property type="molecule type" value="Genomic_DNA"/>
</dbReference>
<keyword evidence="4" id="KW-1185">Reference proteome</keyword>
<accession>A0A2S0KKF3</accession>
<keyword evidence="1" id="KW-0812">Transmembrane</keyword>
<dbReference type="InterPro" id="IPR005135">
    <property type="entry name" value="Endo/exonuclease/phosphatase"/>
</dbReference>
<dbReference type="GO" id="GO:0004519">
    <property type="term" value="F:endonuclease activity"/>
    <property type="evidence" value="ECO:0007669"/>
    <property type="project" value="UniProtKB-KW"/>
</dbReference>
<feature type="transmembrane region" description="Helical" evidence="1">
    <location>
        <begin position="127"/>
        <end position="149"/>
    </location>
</feature>
<evidence type="ECO:0000259" key="2">
    <source>
        <dbReference type="Pfam" id="PF03372"/>
    </source>
</evidence>
<name>A0A2S0KKF3_9ACTN</name>
<keyword evidence="3" id="KW-0255">Endonuclease</keyword>
<feature type="transmembrane region" description="Helical" evidence="1">
    <location>
        <begin position="72"/>
        <end position="93"/>
    </location>
</feature>
<keyword evidence="3" id="KW-0540">Nuclease</keyword>
<keyword evidence="3" id="KW-0378">Hydrolase</keyword>
<dbReference type="KEGG" id="git:C6V83_10600"/>
<dbReference type="InterPro" id="IPR036691">
    <property type="entry name" value="Endo/exonu/phosph_ase_sf"/>
</dbReference>
<evidence type="ECO:0000256" key="1">
    <source>
        <dbReference type="SAM" id="Phobius"/>
    </source>
</evidence>
<reference evidence="3 4" key="1">
    <citation type="submission" date="2018-03" db="EMBL/GenBank/DDBJ databases">
        <title>Characteristics and genome of n-alkane degrading marine bacteria Gordonia iterans isolated from crude oil contaminated in Tae-an, South Korea.</title>
        <authorList>
            <person name="Lee S.-S."/>
            <person name="Kim H."/>
        </authorList>
    </citation>
    <scope>NUCLEOTIDE SEQUENCE [LARGE SCALE GENOMIC DNA]</scope>
    <source>
        <strain evidence="3 4">Co17</strain>
    </source>
</reference>
<evidence type="ECO:0000313" key="3">
    <source>
        <dbReference type="EMBL" id="AVM02168.1"/>
    </source>
</evidence>
<keyword evidence="1" id="KW-0472">Membrane</keyword>
<sequence length="387" mass="41997">MARPMPRLPPVTRADFPDSAAVISVIVIQPRSSHGSDSAGPCSAITQCGDRSRRPGANVHRVWRRAGAWRRAGLLVCGGCLAVGVVGFWLHFTRVRTDTVVSLAAFAPYLMAVALGGLLLGAVLRAWWLTAAGVVVVLVSTFTQVPLYLPSRSGGPSELTVLQFNLMLGQAEVSELADLVRREHVDVLTVTELTAEALAAVEASPITDDLRYSYTQPARAGNGGGVFSRFPIVERRRLDGFWLPNLRTVIAVPHKAPLAVYGLHVMPPYPNTSAQWRSELTSLREDLVDEQLPVIVSGDFNATHDHRAYRALTAVAPGRPGMIDAAEHTGAGMVPTYPADRFFPPLLALDRMLSRGGPEPVEFRRIRVAGSDHYAVVGRFRGLPPRR</sequence>
<feature type="domain" description="Endonuclease/exonuclease/phosphatase" evidence="2">
    <location>
        <begin position="162"/>
        <end position="373"/>
    </location>
</feature>